<proteinExistence type="predicted"/>
<accession>A0A9P6Q6M4</accession>
<feature type="region of interest" description="Disordered" evidence="2">
    <location>
        <begin position="1350"/>
        <end position="1392"/>
    </location>
</feature>
<feature type="compositionally biased region" description="Basic and acidic residues" evidence="2">
    <location>
        <begin position="717"/>
        <end position="727"/>
    </location>
</feature>
<sequence length="1584" mass="177518">MATRTTIVLAPVRAPVPPKSRGHQPDPGTDPPPNRIPFQQLIDLESPHWNNQPNQKHFQTRINQALLDCEQNDGESVQGTSDPLNDAFVDPELRDGRERTYHTVAGLLRHGLIVTQDDSRRDVSTFIKRHFLGETSEYRLQLDIHNEGTEEIMAVKCPPNTRLLFSHLASTLHAKIYIFSNRAAPRLYGSPEAKTACAFLHVVDSFLGTSEYLTLSFANHKTKRMLRRQSVTATTQQPRSAPPGYPAQYRETQRARHKASPFDHSDAAQNELIHSFEIAWRGGSGTPSEERLAEVKAQLTETLDAIASIFQEKRQARLKPNDRALALDDECLALLFWLNIFGDKFDDVWSGVYNNILLGAVTPTEQPSRPEAKDSDDDDDDDDDDNDGDGDDDRKKVETRTCTATLKQTLRPELRDNPVVLSRIVELLEQMQCAATNLEDEIYELVHKELLVLASGNMWSDNPGSFDLSTLLPPGFELGTPERTLSVAPLPDGLQDEVEAAIKSKSGSELVNLFSQNHLSKLAHHFSSSTMDGRLHIESVDGTSPSFWTRLAQKVFAASSCQPLQSRSGMSKTGEAHIRQCSTMINNLLHGSVYTKSLDYLLRFLLRAWLAPCREASNKERRSKHVGDKKALVQERLERRAGRLTPSHWRHAMRKLCDELADCDQVDSIAQTRRESAIRRRRRLMRDIAALSKKDPGQRFWDQHPIKPLDDSAHLDDFEARGEHDPPDGDDSDDDDSPELLQEDLDHKMLIDKTTEASVELLQVGLDHKMLIDKTTEASATSSPATMHAASESTPTTSPSVREPSRKQLQSLQVVLRTLIESPSPLAQYSLEDVKNAVYKDHNFAEAELEVVRDLANKLRPFCPRRCLNDSEDGYRQHSPNAALRAPIIVLANAVMRAMGHSDFTRRICPHIAAGDTHALHLGPQQLFETLCASSPRHFDVQNADNNPITNTTDVTADRRNKRCLMEAFFDMTKIDSICGRHGLKFNNRQTTTDDDPLRHPITSNYQSRCASNDGKWRRLWQEQERQGLTQEDVAQRIAEAKENADTIKKQLDASRRRFRQLQSQAKGAIQIFNEDKKNRNNFISMKEHQQDARRASKDVSRLVEARSNANKEAYFWRKIESAAKAATRLGKKTVAKKKKTVGPTTPSWKSPGSEDVPQHIDASPLLGSHGQYSSSGRKNVVVCWTEDPGVRVMSHNVPRTIEELQRSVNQFEALQNLATSAMDVDTEDDGNDLPGPNKTTTLEARSHSEVVAALKRAQAMKLPAATKVTAKHLNQVSFTTKFMKTRERALADPKNVAASNALKAVSTKEAALSSATTIAQIDKAAGIRRLAKDELRKFNDSRNLKKLRRTKRHRNSRALAKMASHVRDNATKHALNQQKPEPEHESMPSSVDQTTGYCSNCEEYEMQKVTSGCFQHPTSCVKHRPQVVHIGFVGDSGSGVGSRIGGHVRRGGGQLRAAHRQHAVVAITDEYLSSQRCPLCFERTRPARSRRKKRDGSIKTVLVKGSMECRNHDCSSFCCGYTTKPRDSQGSFNIGTNGYSLLTTKRPLDCFSRYEYQRLIAGAQTRAQLQASGAMDTPQWGYF</sequence>
<keyword evidence="4" id="KW-1185">Reference proteome</keyword>
<feature type="region of interest" description="Disordered" evidence="2">
    <location>
        <begin position="363"/>
        <end position="396"/>
    </location>
</feature>
<gene>
    <name evidence="3" type="ORF">DFQ27_002804</name>
</gene>
<feature type="region of interest" description="Disordered" evidence="2">
    <location>
        <begin position="227"/>
        <end position="263"/>
    </location>
</feature>
<dbReference type="EMBL" id="JAAAJB010000208">
    <property type="protein sequence ID" value="KAG0261699.1"/>
    <property type="molecule type" value="Genomic_DNA"/>
</dbReference>
<feature type="region of interest" description="Disordered" evidence="2">
    <location>
        <begin position="1135"/>
        <end position="1157"/>
    </location>
</feature>
<name>A0A9P6Q6M4_9FUNG</name>
<feature type="region of interest" description="Disordered" evidence="2">
    <location>
        <begin position="717"/>
        <end position="739"/>
    </location>
</feature>
<feature type="compositionally biased region" description="Acidic residues" evidence="2">
    <location>
        <begin position="374"/>
        <end position="391"/>
    </location>
</feature>
<keyword evidence="1" id="KW-0175">Coiled coil</keyword>
<evidence type="ECO:0000256" key="2">
    <source>
        <dbReference type="SAM" id="MobiDB-lite"/>
    </source>
</evidence>
<dbReference type="OrthoDB" id="2424936at2759"/>
<feature type="region of interest" description="Disordered" evidence="2">
    <location>
        <begin position="1"/>
        <end position="36"/>
    </location>
</feature>
<organism evidence="3 4">
    <name type="scientific">Actinomortierella ambigua</name>
    <dbReference type="NCBI Taxonomy" id="1343610"/>
    <lineage>
        <taxon>Eukaryota</taxon>
        <taxon>Fungi</taxon>
        <taxon>Fungi incertae sedis</taxon>
        <taxon>Mucoromycota</taxon>
        <taxon>Mortierellomycotina</taxon>
        <taxon>Mortierellomycetes</taxon>
        <taxon>Mortierellales</taxon>
        <taxon>Mortierellaceae</taxon>
        <taxon>Actinomortierella</taxon>
    </lineage>
</organism>
<feature type="coiled-coil region" evidence="1">
    <location>
        <begin position="1031"/>
        <end position="1113"/>
    </location>
</feature>
<evidence type="ECO:0000313" key="3">
    <source>
        <dbReference type="EMBL" id="KAG0261699.1"/>
    </source>
</evidence>
<feature type="compositionally biased region" description="Acidic residues" evidence="2">
    <location>
        <begin position="728"/>
        <end position="739"/>
    </location>
</feature>
<protein>
    <submittedName>
        <fullName evidence="3">Uncharacterized protein</fullName>
    </submittedName>
</protein>
<feature type="compositionally biased region" description="Polar residues" evidence="2">
    <location>
        <begin position="229"/>
        <end position="239"/>
    </location>
</feature>
<feature type="region of interest" description="Disordered" evidence="2">
    <location>
        <begin position="777"/>
        <end position="807"/>
    </location>
</feature>
<feature type="coiled-coil region" evidence="1">
    <location>
        <begin position="421"/>
        <end position="448"/>
    </location>
</feature>
<dbReference type="Proteomes" id="UP000807716">
    <property type="component" value="Unassembled WGS sequence"/>
</dbReference>
<evidence type="ECO:0000256" key="1">
    <source>
        <dbReference type="SAM" id="Coils"/>
    </source>
</evidence>
<comment type="caution">
    <text evidence="3">The sequence shown here is derived from an EMBL/GenBank/DDBJ whole genome shotgun (WGS) entry which is preliminary data.</text>
</comment>
<reference evidence="3" key="1">
    <citation type="journal article" date="2020" name="Fungal Divers.">
        <title>Resolving the Mortierellaceae phylogeny through synthesis of multi-gene phylogenetics and phylogenomics.</title>
        <authorList>
            <person name="Vandepol N."/>
            <person name="Liber J."/>
            <person name="Desiro A."/>
            <person name="Na H."/>
            <person name="Kennedy M."/>
            <person name="Barry K."/>
            <person name="Grigoriev I.V."/>
            <person name="Miller A.N."/>
            <person name="O'Donnell K."/>
            <person name="Stajich J.E."/>
            <person name="Bonito G."/>
        </authorList>
    </citation>
    <scope>NUCLEOTIDE SEQUENCE</scope>
    <source>
        <strain evidence="3">BC1065</strain>
    </source>
</reference>
<evidence type="ECO:0000313" key="4">
    <source>
        <dbReference type="Proteomes" id="UP000807716"/>
    </source>
</evidence>
<feature type="compositionally biased region" description="Low complexity" evidence="2">
    <location>
        <begin position="777"/>
        <end position="802"/>
    </location>
</feature>